<dbReference type="Ensembl" id="ENSSSCT00050039802.1">
    <property type="protein sequence ID" value="ENSSSCP00050016495.1"/>
    <property type="gene ID" value="ENSSSCG00050029589.1"/>
</dbReference>
<dbReference type="InterPro" id="IPR013783">
    <property type="entry name" value="Ig-like_fold"/>
</dbReference>
<dbReference type="FunFam" id="2.60.40.10:FF:000774">
    <property type="entry name" value="Hepatitis A virus cellular receptor 1"/>
    <property type="match status" value="1"/>
</dbReference>
<keyword evidence="8" id="KW-0393">Immunoglobulin domain</keyword>
<dbReference type="Proteomes" id="UP000694571">
    <property type="component" value="Unplaced"/>
</dbReference>
<name>A0A8D1M0E2_PIG</name>
<dbReference type="InterPro" id="IPR036179">
    <property type="entry name" value="Ig-like_dom_sf"/>
</dbReference>
<feature type="signal peptide" evidence="11">
    <location>
        <begin position="1"/>
        <end position="24"/>
    </location>
</feature>
<evidence type="ECO:0000256" key="8">
    <source>
        <dbReference type="ARBA" id="ARBA00023319"/>
    </source>
</evidence>
<dbReference type="Pfam" id="PF07686">
    <property type="entry name" value="V-set"/>
    <property type="match status" value="1"/>
</dbReference>
<organism evidence="13 14">
    <name type="scientific">Sus scrofa</name>
    <name type="common">Pig</name>
    <dbReference type="NCBI Taxonomy" id="9823"/>
    <lineage>
        <taxon>Eukaryota</taxon>
        <taxon>Metazoa</taxon>
        <taxon>Chordata</taxon>
        <taxon>Craniata</taxon>
        <taxon>Vertebrata</taxon>
        <taxon>Euteleostomi</taxon>
        <taxon>Mammalia</taxon>
        <taxon>Eutheria</taxon>
        <taxon>Laurasiatheria</taxon>
        <taxon>Artiodactyla</taxon>
        <taxon>Suina</taxon>
        <taxon>Suidae</taxon>
        <taxon>Sus</taxon>
    </lineage>
</organism>
<keyword evidence="7" id="KW-0325">Glycoprotein</keyword>
<feature type="transmembrane region" description="Helical" evidence="10">
    <location>
        <begin position="275"/>
        <end position="296"/>
    </location>
</feature>
<accession>A0A8D1M0E2</accession>
<keyword evidence="6" id="KW-1015">Disulfide bond</keyword>
<keyword evidence="2 10" id="KW-0812">Transmembrane</keyword>
<comment type="subcellular location">
    <subcellularLocation>
        <location evidence="1">Membrane</location>
        <topology evidence="1">Single-pass type I membrane protein</topology>
    </subcellularLocation>
</comment>
<dbReference type="PANTHER" id="PTHR46608">
    <property type="entry name" value="T-CELL IMMUNOGLOBULIN AND MUCIN DOMAIN-CONTAINING PROTEIN 4"/>
    <property type="match status" value="1"/>
</dbReference>
<dbReference type="GO" id="GO:0016020">
    <property type="term" value="C:membrane"/>
    <property type="evidence" value="ECO:0007669"/>
    <property type="project" value="UniProtKB-SubCell"/>
</dbReference>
<dbReference type="AlphaFoldDB" id="A0A8D1M0E2"/>
<evidence type="ECO:0000259" key="12">
    <source>
        <dbReference type="PROSITE" id="PS50835"/>
    </source>
</evidence>
<evidence type="ECO:0000313" key="14">
    <source>
        <dbReference type="Proteomes" id="UP000694571"/>
    </source>
</evidence>
<feature type="domain" description="Ig-like" evidence="12">
    <location>
        <begin position="21"/>
        <end position="126"/>
    </location>
</feature>
<dbReference type="InterPro" id="IPR013106">
    <property type="entry name" value="Ig_V-set"/>
</dbReference>
<dbReference type="Gene3D" id="2.60.40.10">
    <property type="entry name" value="Immunoglobulins"/>
    <property type="match status" value="1"/>
</dbReference>
<feature type="chain" id="PRO_5034942605" description="Ig-like domain-containing protein" evidence="11">
    <location>
        <begin position="25"/>
        <end position="311"/>
    </location>
</feature>
<evidence type="ECO:0000256" key="2">
    <source>
        <dbReference type="ARBA" id="ARBA00022692"/>
    </source>
</evidence>
<dbReference type="PANTHER" id="PTHR46608:SF3">
    <property type="entry name" value="T-CELL IMMUNOGLOBULIN AND MUCIN DOMAIN-CONTAINING PROTEIN 4"/>
    <property type="match status" value="1"/>
</dbReference>
<proteinExistence type="inferred from homology"/>
<dbReference type="SMART" id="SM00409">
    <property type="entry name" value="IG"/>
    <property type="match status" value="1"/>
</dbReference>
<evidence type="ECO:0000256" key="11">
    <source>
        <dbReference type="SAM" id="SignalP"/>
    </source>
</evidence>
<sequence>MSKGPLIFWLVIELWRLCLTPTAAEIVVTGFLDQSVTLPCMYSSWSPNSNSMCWGRGPCPKSKCNDMLLFAEGKKVVSRKSAKYDLLGNIQRGDVSLTIYNTKPGDSSVYCCRIEVPGWFNDVKINIRLELRAPTTTTRRPTTTTTTTTTTTSAAVATTIAVLPTTAVTTPDPTTRAPLQIRTTNALTTTATMCPLTTAGFLPEEDTIPLTHEPPTERPFLTAESETVLSKTSQRSTEVTSTDTASLISKASETTILLQNEVESEQIKMVKKYDLLMIIAPSLGFVLLVLLLAFFLRGKVLKTSCFQKHTR</sequence>
<reference evidence="13" key="1">
    <citation type="submission" date="2025-08" db="UniProtKB">
        <authorList>
            <consortium name="Ensembl"/>
        </authorList>
    </citation>
    <scope>IDENTIFICATION</scope>
</reference>
<keyword evidence="3 11" id="KW-0732">Signal</keyword>
<evidence type="ECO:0000256" key="7">
    <source>
        <dbReference type="ARBA" id="ARBA00023180"/>
    </source>
</evidence>
<keyword evidence="5 10" id="KW-0472">Membrane</keyword>
<evidence type="ECO:0000256" key="5">
    <source>
        <dbReference type="ARBA" id="ARBA00023136"/>
    </source>
</evidence>
<keyword evidence="4 10" id="KW-1133">Transmembrane helix</keyword>
<protein>
    <recommendedName>
        <fullName evidence="12">Ig-like domain-containing protein</fullName>
    </recommendedName>
</protein>
<dbReference type="PROSITE" id="PS50835">
    <property type="entry name" value="IG_LIKE"/>
    <property type="match status" value="1"/>
</dbReference>
<evidence type="ECO:0000313" key="13">
    <source>
        <dbReference type="Ensembl" id="ENSSSCP00050016495.1"/>
    </source>
</evidence>
<evidence type="ECO:0000256" key="3">
    <source>
        <dbReference type="ARBA" id="ARBA00022729"/>
    </source>
</evidence>
<dbReference type="SUPFAM" id="SSF48726">
    <property type="entry name" value="Immunoglobulin"/>
    <property type="match status" value="1"/>
</dbReference>
<evidence type="ECO:0000256" key="9">
    <source>
        <dbReference type="ARBA" id="ARBA00038203"/>
    </source>
</evidence>
<dbReference type="InterPro" id="IPR003599">
    <property type="entry name" value="Ig_sub"/>
</dbReference>
<comment type="similarity">
    <text evidence="9">Belongs to the immunoglobulin superfamily. TIM family.</text>
</comment>
<dbReference type="InterPro" id="IPR007110">
    <property type="entry name" value="Ig-like_dom"/>
</dbReference>
<evidence type="ECO:0000256" key="10">
    <source>
        <dbReference type="SAM" id="Phobius"/>
    </source>
</evidence>
<evidence type="ECO:0000256" key="1">
    <source>
        <dbReference type="ARBA" id="ARBA00004479"/>
    </source>
</evidence>
<evidence type="ECO:0000256" key="6">
    <source>
        <dbReference type="ARBA" id="ARBA00023157"/>
    </source>
</evidence>
<evidence type="ECO:0000256" key="4">
    <source>
        <dbReference type="ARBA" id="ARBA00022989"/>
    </source>
</evidence>